<name>A0AC34Q026_9BILA</name>
<evidence type="ECO:0000313" key="2">
    <source>
        <dbReference type="WBParaSite" id="JU765_v2.g11605.t1"/>
    </source>
</evidence>
<sequence length="154" mass="18287">AIKALTDTEQKKSKKQLFGNQATGVYLHIRYKLPAYPKLKQPSRHYFELPFPEKAAENSSICLILPDLYHAKADKSEPDVDKQSREWFEIFREKFGLTSRDISKIYTLNQLKREVHTQQDKRKLMETYDIILIDRTIMPITLFHLEKWSQRGFK</sequence>
<proteinExistence type="predicted"/>
<dbReference type="WBParaSite" id="JU765_v2.g11605.t1">
    <property type="protein sequence ID" value="JU765_v2.g11605.t1"/>
    <property type="gene ID" value="JU765_v2.g11605"/>
</dbReference>
<dbReference type="Proteomes" id="UP000887576">
    <property type="component" value="Unplaced"/>
</dbReference>
<protein>
    <submittedName>
        <fullName evidence="2">Uncharacterized protein</fullName>
    </submittedName>
</protein>
<accession>A0AC34Q026</accession>
<reference evidence="2" key="1">
    <citation type="submission" date="2022-11" db="UniProtKB">
        <authorList>
            <consortium name="WormBaseParasite"/>
        </authorList>
    </citation>
    <scope>IDENTIFICATION</scope>
</reference>
<evidence type="ECO:0000313" key="1">
    <source>
        <dbReference type="Proteomes" id="UP000887576"/>
    </source>
</evidence>
<organism evidence="1 2">
    <name type="scientific">Panagrolaimus sp. JU765</name>
    <dbReference type="NCBI Taxonomy" id="591449"/>
    <lineage>
        <taxon>Eukaryota</taxon>
        <taxon>Metazoa</taxon>
        <taxon>Ecdysozoa</taxon>
        <taxon>Nematoda</taxon>
        <taxon>Chromadorea</taxon>
        <taxon>Rhabditida</taxon>
        <taxon>Tylenchina</taxon>
        <taxon>Panagrolaimomorpha</taxon>
        <taxon>Panagrolaimoidea</taxon>
        <taxon>Panagrolaimidae</taxon>
        <taxon>Panagrolaimus</taxon>
    </lineage>
</organism>